<evidence type="ECO:0000313" key="4">
    <source>
        <dbReference type="EMBL" id="GAA1620701.1"/>
    </source>
</evidence>
<dbReference type="EMBL" id="BAAANE010000002">
    <property type="protein sequence ID" value="GAA1620701.1"/>
    <property type="molecule type" value="Genomic_DNA"/>
</dbReference>
<dbReference type="Pfam" id="PF02742">
    <property type="entry name" value="Fe_dep_repr_C"/>
    <property type="match status" value="1"/>
</dbReference>
<proteinExistence type="predicted"/>
<dbReference type="Proteomes" id="UP001501319">
    <property type="component" value="Unassembled WGS sequence"/>
</dbReference>
<evidence type="ECO:0000313" key="5">
    <source>
        <dbReference type="Proteomes" id="UP001501319"/>
    </source>
</evidence>
<comment type="subcellular location">
    <subcellularLocation>
        <location evidence="1">Cytoplasm</location>
    </subcellularLocation>
</comment>
<name>A0ABN2EZ66_9ACTN</name>
<comment type="caution">
    <text evidence="4">The sequence shown here is derived from an EMBL/GenBank/DDBJ whole genome shotgun (WGS) entry which is preliminary data.</text>
</comment>
<dbReference type="SUPFAM" id="SSF47979">
    <property type="entry name" value="Iron-dependent repressor protein, dimerization domain"/>
    <property type="match status" value="1"/>
</dbReference>
<feature type="domain" description="Iron dependent repressor metal binding and dimerisation" evidence="3">
    <location>
        <begin position="6"/>
        <end position="65"/>
    </location>
</feature>
<evidence type="ECO:0000256" key="1">
    <source>
        <dbReference type="ARBA" id="ARBA00004496"/>
    </source>
</evidence>
<dbReference type="PANTHER" id="PTHR33238:SF11">
    <property type="entry name" value="TRANSCRIPTIONAL REGULATOR MNTR"/>
    <property type="match status" value="1"/>
</dbReference>
<dbReference type="InterPro" id="IPR050536">
    <property type="entry name" value="DtxR_MntR_Metal-Reg"/>
</dbReference>
<dbReference type="PANTHER" id="PTHR33238">
    <property type="entry name" value="IRON (METAL) DEPENDENT REPRESSOR, DTXR FAMILY"/>
    <property type="match status" value="1"/>
</dbReference>
<dbReference type="InterPro" id="IPR001367">
    <property type="entry name" value="Fe_dep_repressor"/>
</dbReference>
<gene>
    <name evidence="4" type="ORF">GCM10009744_04490</name>
</gene>
<evidence type="ECO:0000259" key="3">
    <source>
        <dbReference type="Pfam" id="PF02742"/>
    </source>
</evidence>
<dbReference type="InterPro" id="IPR036421">
    <property type="entry name" value="Fe_dep_repressor_sf"/>
</dbReference>
<sequence>MDDTLTVVRRLQLLETFLHRVLGVGLDEVRAEADVLERGLSERLEDLIDAALGYPTRDPYGAPIPPKAG</sequence>
<evidence type="ECO:0000256" key="2">
    <source>
        <dbReference type="ARBA" id="ARBA00011738"/>
    </source>
</evidence>
<protein>
    <recommendedName>
        <fullName evidence="3">Iron dependent repressor metal binding and dimerisation domain-containing protein</fullName>
    </recommendedName>
</protein>
<dbReference type="Gene3D" id="1.10.60.10">
    <property type="entry name" value="Iron dependent repressor, metal binding and dimerisation domain"/>
    <property type="match status" value="1"/>
</dbReference>
<keyword evidence="5" id="KW-1185">Reference proteome</keyword>
<reference evidence="4 5" key="1">
    <citation type="journal article" date="2019" name="Int. J. Syst. Evol. Microbiol.">
        <title>The Global Catalogue of Microorganisms (GCM) 10K type strain sequencing project: providing services to taxonomists for standard genome sequencing and annotation.</title>
        <authorList>
            <consortium name="The Broad Institute Genomics Platform"/>
            <consortium name="The Broad Institute Genome Sequencing Center for Infectious Disease"/>
            <person name="Wu L."/>
            <person name="Ma J."/>
        </authorList>
    </citation>
    <scope>NUCLEOTIDE SEQUENCE [LARGE SCALE GENOMIC DNA]</scope>
    <source>
        <strain evidence="4 5">JCM 14306</strain>
    </source>
</reference>
<dbReference type="RefSeq" id="WP_344108060.1">
    <property type="nucleotide sequence ID" value="NZ_BAAANE010000002.1"/>
</dbReference>
<organism evidence="4 5">
    <name type="scientific">Kribbella alba</name>
    <dbReference type="NCBI Taxonomy" id="190197"/>
    <lineage>
        <taxon>Bacteria</taxon>
        <taxon>Bacillati</taxon>
        <taxon>Actinomycetota</taxon>
        <taxon>Actinomycetes</taxon>
        <taxon>Propionibacteriales</taxon>
        <taxon>Kribbellaceae</taxon>
        <taxon>Kribbella</taxon>
    </lineage>
</organism>
<accession>A0ABN2EZ66</accession>
<comment type="subunit">
    <text evidence="2">Homodimer.</text>
</comment>